<dbReference type="Proteomes" id="UP001556196">
    <property type="component" value="Unassembled WGS sequence"/>
</dbReference>
<proteinExistence type="inferred from homology"/>
<accession>A0ABV3QVW8</accession>
<gene>
    <name evidence="8" type="ORF">ABUE31_03135</name>
</gene>
<evidence type="ECO:0000313" key="9">
    <source>
        <dbReference type="Proteomes" id="UP001556196"/>
    </source>
</evidence>
<evidence type="ECO:0000256" key="5">
    <source>
        <dbReference type="ARBA" id="ARBA00022734"/>
    </source>
</evidence>
<comment type="caution">
    <text evidence="8">The sequence shown here is derived from an EMBL/GenBank/DDBJ whole genome shotgun (WGS) entry which is preliminary data.</text>
</comment>
<keyword evidence="5" id="KW-0430">Lectin</keyword>
<name>A0ABV3QVW8_9HYPH</name>
<dbReference type="EMBL" id="JBFOCI010000001">
    <property type="protein sequence ID" value="MEW9804980.1"/>
    <property type="molecule type" value="Genomic_DNA"/>
</dbReference>
<keyword evidence="4" id="KW-1003">Cell membrane</keyword>
<evidence type="ECO:0000256" key="6">
    <source>
        <dbReference type="ARBA" id="ARBA00025321"/>
    </source>
</evidence>
<feature type="signal peptide" evidence="7">
    <location>
        <begin position="1"/>
        <end position="20"/>
    </location>
</feature>
<evidence type="ECO:0000256" key="1">
    <source>
        <dbReference type="ARBA" id="ARBA00004167"/>
    </source>
</evidence>
<protein>
    <recommendedName>
        <fullName evidence="3">Lectin-like protein BA14k</fullName>
    </recommendedName>
</protein>
<keyword evidence="7" id="KW-0732">Signal</keyword>
<keyword evidence="9" id="KW-1185">Reference proteome</keyword>
<dbReference type="InterPro" id="IPR012413">
    <property type="entry name" value="BA14K"/>
</dbReference>
<keyword evidence="4" id="KW-0472">Membrane</keyword>
<comment type="subcellular location">
    <subcellularLocation>
        <location evidence="1">Membrane</location>
        <topology evidence="1">Single-pass membrane protein</topology>
    </subcellularLocation>
</comment>
<sequence>MGIRIHARLRMALVALGVFAGFCATAAATPLAGASRTAVAPANASTTAVPVHYRGYNRNYCYRYGNCRGYNRYRNDDWRYRRYYRRPYRNLYVQPWLYYGPPAYRYVEPRRYYRGGGSAHVRWCYNRYRSYRAWDNTYQPYHGPRRQCWSPYS</sequence>
<evidence type="ECO:0000313" key="8">
    <source>
        <dbReference type="EMBL" id="MEW9804980.1"/>
    </source>
</evidence>
<evidence type="ECO:0000256" key="7">
    <source>
        <dbReference type="SAM" id="SignalP"/>
    </source>
</evidence>
<dbReference type="Pfam" id="PF07886">
    <property type="entry name" value="BA14K"/>
    <property type="match status" value="1"/>
</dbReference>
<reference evidence="8 9" key="1">
    <citation type="submission" date="2024-06" db="EMBL/GenBank/DDBJ databases">
        <authorList>
            <person name="Tuo L."/>
        </authorList>
    </citation>
    <scope>NUCLEOTIDE SEQUENCE [LARGE SCALE GENOMIC DNA]</scope>
    <source>
        <strain evidence="8 9">ZMM04-5</strain>
    </source>
</reference>
<organism evidence="8 9">
    <name type="scientific">Mesorhizobium marinum</name>
    <dbReference type="NCBI Taxonomy" id="3228790"/>
    <lineage>
        <taxon>Bacteria</taxon>
        <taxon>Pseudomonadati</taxon>
        <taxon>Pseudomonadota</taxon>
        <taxon>Alphaproteobacteria</taxon>
        <taxon>Hyphomicrobiales</taxon>
        <taxon>Phyllobacteriaceae</taxon>
        <taxon>Mesorhizobium</taxon>
    </lineage>
</organism>
<comment type="similarity">
    <text evidence="2">Belongs to the BA14k family.</text>
</comment>
<feature type="chain" id="PRO_5046357698" description="Lectin-like protein BA14k" evidence="7">
    <location>
        <begin position="21"/>
        <end position="153"/>
    </location>
</feature>
<evidence type="ECO:0000256" key="2">
    <source>
        <dbReference type="ARBA" id="ARBA00010270"/>
    </source>
</evidence>
<dbReference type="RefSeq" id="WP_367722034.1">
    <property type="nucleotide sequence ID" value="NZ_JBFOCI010000001.1"/>
</dbReference>
<comment type="function">
    <text evidence="6">Has immunoglobulin-binding and hemagglutination properties, and can bind to mannose. Essential for virulence. May be involved in LPS biosynthesis or polysaccharide transport.</text>
</comment>
<evidence type="ECO:0000256" key="4">
    <source>
        <dbReference type="ARBA" id="ARBA00022475"/>
    </source>
</evidence>
<evidence type="ECO:0000256" key="3">
    <source>
        <dbReference type="ARBA" id="ARBA00020552"/>
    </source>
</evidence>